<dbReference type="AlphaFoldDB" id="A0A1Q5QCA2"/>
<gene>
    <name evidence="3" type="ORF">UA08_01201</name>
</gene>
<comment type="caution">
    <text evidence="3">The sequence shown here is derived from an EMBL/GenBank/DDBJ whole genome shotgun (WGS) entry which is preliminary data.</text>
</comment>
<organism evidence="3 4">
    <name type="scientific">Talaromyces atroroseus</name>
    <dbReference type="NCBI Taxonomy" id="1441469"/>
    <lineage>
        <taxon>Eukaryota</taxon>
        <taxon>Fungi</taxon>
        <taxon>Dikarya</taxon>
        <taxon>Ascomycota</taxon>
        <taxon>Pezizomycotina</taxon>
        <taxon>Eurotiomycetes</taxon>
        <taxon>Eurotiomycetidae</taxon>
        <taxon>Eurotiales</taxon>
        <taxon>Trichocomaceae</taxon>
        <taxon>Talaromyces</taxon>
        <taxon>Talaromyces sect. Trachyspermi</taxon>
    </lineage>
</organism>
<feature type="region of interest" description="Disordered" evidence="1">
    <location>
        <begin position="46"/>
        <end position="72"/>
    </location>
</feature>
<proteinExistence type="predicted"/>
<evidence type="ECO:0000256" key="2">
    <source>
        <dbReference type="SAM" id="Phobius"/>
    </source>
</evidence>
<keyword evidence="2" id="KW-0472">Membrane</keyword>
<dbReference type="RefSeq" id="XP_020123657.1">
    <property type="nucleotide sequence ID" value="XM_020261569.1"/>
</dbReference>
<evidence type="ECO:0000313" key="4">
    <source>
        <dbReference type="Proteomes" id="UP000214365"/>
    </source>
</evidence>
<keyword evidence="4" id="KW-1185">Reference proteome</keyword>
<dbReference type="GeneID" id="31000956"/>
<protein>
    <submittedName>
        <fullName evidence="3">Uncharacterized protein</fullName>
    </submittedName>
</protein>
<evidence type="ECO:0000256" key="1">
    <source>
        <dbReference type="SAM" id="MobiDB-lite"/>
    </source>
</evidence>
<keyword evidence="2" id="KW-1133">Transmembrane helix</keyword>
<dbReference type="EMBL" id="LFMY01000002">
    <property type="protein sequence ID" value="OKL63536.1"/>
    <property type="molecule type" value="Genomic_DNA"/>
</dbReference>
<keyword evidence="2" id="KW-0812">Transmembrane</keyword>
<sequence>MTLPGPEPESPATLTNLTICNSFKSDVSLVKDPEFWRRFSVAIHQDEEQARQPEHGKTQSESWLSRQRKKTRRSKICGLLIALAIVLIACGAGIAIWLLSKHDRLRGDGKSTQHSQPQSS</sequence>
<evidence type="ECO:0000313" key="3">
    <source>
        <dbReference type="EMBL" id="OKL63536.1"/>
    </source>
</evidence>
<dbReference type="Proteomes" id="UP000214365">
    <property type="component" value="Unassembled WGS sequence"/>
</dbReference>
<reference evidence="3 4" key="1">
    <citation type="submission" date="2015-06" db="EMBL/GenBank/DDBJ databases">
        <title>Talaromyces atroroseus IBT 11181 draft genome.</title>
        <authorList>
            <person name="Rasmussen K.B."/>
            <person name="Rasmussen S."/>
            <person name="Petersen B."/>
            <person name="Sicheritz-Ponten T."/>
            <person name="Mortensen U.H."/>
            <person name="Thrane U."/>
        </authorList>
    </citation>
    <scope>NUCLEOTIDE SEQUENCE [LARGE SCALE GENOMIC DNA]</scope>
    <source>
        <strain evidence="3 4">IBT 11181</strain>
    </source>
</reference>
<name>A0A1Q5QCA2_TALAT</name>
<feature type="transmembrane region" description="Helical" evidence="2">
    <location>
        <begin position="76"/>
        <end position="99"/>
    </location>
</feature>
<feature type="compositionally biased region" description="Basic and acidic residues" evidence="1">
    <location>
        <begin position="46"/>
        <end position="58"/>
    </location>
</feature>
<dbReference type="OrthoDB" id="5353310at2759"/>
<accession>A0A1Q5QCA2</accession>